<dbReference type="EMBL" id="AOHV01000012">
    <property type="protein sequence ID" value="ELY39947.1"/>
    <property type="molecule type" value="Genomic_DNA"/>
</dbReference>
<dbReference type="AlphaFoldDB" id="D8JA53"/>
<evidence type="ECO:0000313" key="4">
    <source>
        <dbReference type="Proteomes" id="UP000011645"/>
    </source>
</evidence>
<sequence length="35" mass="4309">MVFEAEIKNLENFVIHKFISEVVEKMHDLYPHHRQ</sequence>
<evidence type="ECO:0000313" key="1">
    <source>
        <dbReference type="EMBL" id="ADJ14575.1"/>
    </source>
</evidence>
<accession>D8JA53</accession>
<gene>
    <name evidence="1" type="ordered locus">HacjB3_05920</name>
    <name evidence="2" type="ORF">C497_04292</name>
</gene>
<evidence type="ECO:0000313" key="3">
    <source>
        <dbReference type="Proteomes" id="UP000000390"/>
    </source>
</evidence>
<dbReference type="KEGG" id="hje:HacjB3_05920"/>
<dbReference type="Proteomes" id="UP000011645">
    <property type="component" value="Unassembled WGS sequence"/>
</dbReference>
<proteinExistence type="predicted"/>
<dbReference type="HOGENOM" id="CLU_3362501_0_0_2"/>
<name>D8JA53_HALJB</name>
<evidence type="ECO:0000313" key="2">
    <source>
        <dbReference type="EMBL" id="ELY39947.1"/>
    </source>
</evidence>
<organism evidence="1 3">
    <name type="scientific">Halalkalicoccus jeotgali (strain DSM 18796 / CECT 7217 / JCM 14584 / KCTC 4019 / B3)</name>
    <dbReference type="NCBI Taxonomy" id="795797"/>
    <lineage>
        <taxon>Archaea</taxon>
        <taxon>Methanobacteriati</taxon>
        <taxon>Methanobacteriota</taxon>
        <taxon>Stenosarchaea group</taxon>
        <taxon>Halobacteria</taxon>
        <taxon>Halobacteriales</taxon>
        <taxon>Halococcaceae</taxon>
        <taxon>Halalkalicoccus</taxon>
    </lineage>
</organism>
<dbReference type="Proteomes" id="UP000000390">
    <property type="component" value="Chromosome"/>
</dbReference>
<protein>
    <submittedName>
        <fullName evidence="1">Uncharacterized protein</fullName>
    </submittedName>
</protein>
<reference evidence="1 3" key="1">
    <citation type="journal article" date="2010" name="J. Bacteriol.">
        <title>Complete genome sequence of Halalkalicoccus jeotgali B3(T), an extremely halophilic archaeon.</title>
        <authorList>
            <person name="Roh S.W."/>
            <person name="Nam Y.D."/>
            <person name="Nam S.H."/>
            <person name="Choi S.H."/>
            <person name="Park H.S."/>
            <person name="Bae J.W."/>
        </authorList>
    </citation>
    <scope>NUCLEOTIDE SEQUENCE [LARGE SCALE GENOMIC DNA]</scope>
    <source>
        <strain evidence="1">B3</strain>
        <strain evidence="3">DSM 18796 / CECT 7217 / JCM 14584 / KCTC 4019 / B3</strain>
    </source>
</reference>
<keyword evidence="4" id="KW-1185">Reference proteome</keyword>
<reference evidence="2 4" key="2">
    <citation type="journal article" date="2014" name="PLoS Genet.">
        <title>Phylogenetically driven sequencing of extremely halophilic archaea reveals strategies for static and dynamic osmo-response.</title>
        <authorList>
            <person name="Becker E.A."/>
            <person name="Seitzer P.M."/>
            <person name="Tritt A."/>
            <person name="Larsen D."/>
            <person name="Krusor M."/>
            <person name="Yao A.I."/>
            <person name="Wu D."/>
            <person name="Madern D."/>
            <person name="Eisen J.A."/>
            <person name="Darling A.E."/>
            <person name="Facciotti M.T."/>
        </authorList>
    </citation>
    <scope>NUCLEOTIDE SEQUENCE [LARGE SCALE GENOMIC DNA]</scope>
    <source>
        <strain evidence="2">B3</strain>
        <strain evidence="4">DSM 18796 / CECT 7217 / JCM 14584 / KCTC 4019 / B3</strain>
    </source>
</reference>
<dbReference type="EMBL" id="CP002062">
    <property type="protein sequence ID" value="ADJ14575.1"/>
    <property type="molecule type" value="Genomic_DNA"/>
</dbReference>